<evidence type="ECO:0000313" key="2">
    <source>
        <dbReference type="Proteomes" id="UP001157167"/>
    </source>
</evidence>
<accession>A0ABQ6F8B6</accession>
<comment type="caution">
    <text evidence="1">The sequence shown here is derived from an EMBL/GenBank/DDBJ whole genome shotgun (WGS) entry which is preliminary data.</text>
</comment>
<protein>
    <submittedName>
        <fullName evidence="1">Uncharacterized protein</fullName>
    </submittedName>
</protein>
<reference evidence="2" key="1">
    <citation type="journal article" date="2019" name="Int. J. Syst. Evol. Microbiol.">
        <title>The Global Catalogue of Microorganisms (GCM) 10K type strain sequencing project: providing services to taxonomists for standard genome sequencing and annotation.</title>
        <authorList>
            <consortium name="The Broad Institute Genomics Platform"/>
            <consortium name="The Broad Institute Genome Sequencing Center for Infectious Disease"/>
            <person name="Wu L."/>
            <person name="Ma J."/>
        </authorList>
    </citation>
    <scope>NUCLEOTIDE SEQUENCE [LARGE SCALE GENOMIC DNA]</scope>
    <source>
        <strain evidence="2">NBRC 102407</strain>
    </source>
</reference>
<gene>
    <name evidence="1" type="ORF">GCM10007933_09380</name>
</gene>
<keyword evidence="2" id="KW-1185">Reference proteome</keyword>
<sequence length="846" mass="92509">MLLDKVKTNILDPLGAAGWSALLARHGLDITVPIGKLEEELSRTLRVDRTVPGFEDFTTGGCRAVEAGDPAASLLYHALASPGCRPDPVAGKDSVFPTLEQLDLLENFIYSRARRTLADFRDPVLAVFAFQYRPAGRTTHRQHADMVYSRTGVARVGTHAARYDGATRAFAPNPGAGAKGFCVMPARYALYIAERRTRGADGAVLRPSGLDPELTFLFPVHKVFAGDECLFTRGADDKLQPLQIAQVKFAEIHVNEKLARVHDHQHGENDGYVPLPASPAFDIAKHPFVRHSDTDKNMVSLVDVGASCQVVPVAGPLASLVHQQVNGKGELVRFKVPPPKEIRGRSNRYWSTLELTAKGNSRAAPEYLNIRQEVIATDPPELADLNRLPTDEFDKKVLQHGGYEAAHFADNTCDGAIAAYSVTGIDLPSYCAFSLVSAVDYFPLVDQVEVEEWVEKKQLMPTGLANTSLMFPQGGPQPMSDGRFQLDDEKSVQGTTLTYQIPNCQLPHPITHMRKAISIEESSIYTATAIVGTPSRGAALGMGASASSVSAKALSWLPDAAADVYAPGWDVSQHQTNGRNMMVSYGLGSPFPEDAKLCAALNSFWPAVAPDSGRTYGFRPPKPDQPVRNLFTSLPLTDAELGYHAKHPMVVAKEAAEQTGWDGDYGPYIDGDTSGRFVYAANALRADLTRAAYDMKLHYAGLDLVSTREFILRLNALMWLRDLCDEWCRFTTGRVLNHRQSGWWLITFQKAQTWAGWTSEVFPALSAAQKGSGYVLVFATVGPGEEFEAPPLRLRYPLRDTIEFHISNAEVLAPEGDGDGATVFARHNGGKVFEITKALKWNELSS</sequence>
<organism evidence="1 2">
    <name type="scientific">Zoogloea oryzae</name>
    <dbReference type="NCBI Taxonomy" id="310767"/>
    <lineage>
        <taxon>Bacteria</taxon>
        <taxon>Pseudomonadati</taxon>
        <taxon>Pseudomonadota</taxon>
        <taxon>Betaproteobacteria</taxon>
        <taxon>Rhodocyclales</taxon>
        <taxon>Zoogloeaceae</taxon>
        <taxon>Zoogloea</taxon>
    </lineage>
</organism>
<dbReference type="RefSeq" id="WP_284186926.1">
    <property type="nucleotide sequence ID" value="NZ_BSPX01000009.1"/>
</dbReference>
<evidence type="ECO:0000313" key="1">
    <source>
        <dbReference type="EMBL" id="GLT21486.1"/>
    </source>
</evidence>
<name>A0ABQ6F8B6_9RHOO</name>
<dbReference type="Proteomes" id="UP001157167">
    <property type="component" value="Unassembled WGS sequence"/>
</dbReference>
<proteinExistence type="predicted"/>
<dbReference type="EMBL" id="BSPX01000009">
    <property type="protein sequence ID" value="GLT21486.1"/>
    <property type="molecule type" value="Genomic_DNA"/>
</dbReference>